<keyword evidence="3" id="KW-0963">Cytoplasm</keyword>
<dbReference type="GO" id="GO:0003887">
    <property type="term" value="F:DNA-directed DNA polymerase activity"/>
    <property type="evidence" value="ECO:0007669"/>
    <property type="project" value="UniProtKB-KW"/>
</dbReference>
<keyword evidence="4" id="KW-0808">Transferase</keyword>
<keyword evidence="6" id="KW-0235">DNA replication</keyword>
<accession>A0A142KBG0</accession>
<dbReference type="RefSeq" id="YP_009603324.1">
    <property type="nucleotide sequence ID" value="NC_041950.1"/>
</dbReference>
<evidence type="ECO:0000313" key="10">
    <source>
        <dbReference type="Proteomes" id="UP000223856"/>
    </source>
</evidence>
<dbReference type="SMART" id="SM00480">
    <property type="entry name" value="POL3Bc"/>
    <property type="match status" value="1"/>
</dbReference>
<dbReference type="EMBL" id="KU963258">
    <property type="protein sequence ID" value="AMS03443.1"/>
    <property type="molecule type" value="Genomic_DNA"/>
</dbReference>
<organism evidence="9 10">
    <name type="scientific">Gordonia phage Katyusha</name>
    <dbReference type="NCBI Taxonomy" id="1821555"/>
    <lineage>
        <taxon>Viruses</taxon>
        <taxon>Duplodnaviria</taxon>
        <taxon>Heunggongvirae</taxon>
        <taxon>Uroviricota</taxon>
        <taxon>Caudoviricetes</taxon>
        <taxon>Demosthenesvirus</taxon>
        <taxon>Demosthenesvirus katyusha</taxon>
    </lineage>
</organism>
<dbReference type="InterPro" id="IPR001001">
    <property type="entry name" value="DNA_polIII_beta"/>
</dbReference>
<dbReference type="GeneID" id="40079204"/>
<dbReference type="SUPFAM" id="SSF55979">
    <property type="entry name" value="DNA clamp"/>
    <property type="match status" value="3"/>
</dbReference>
<sequence>MPTTIEFENSAFADAIKKASSVAPTKSDRFMDFHGFVFEFDGEYVTLRCTDGDIFYMETLYPVKSDGPPVTWRVSSKFMFNLTARLPSRMGSKLVLSDEQSTQLSMTSGSMKATLPIVSHEAFPEWNDFDDTDLPVVENFGKLVDAVAWSCSKKNDPPLTGVYIDEEKLVASNNYTLATMPIKIDLSESDHENIVVPVRLLGPVLRNFDEVKVGVEDSYLLIAPSEDVHIKCVLYDDAYKNVDSVFAREFPDILVFENKQYIVEIVERVCSAGTDDRQVAMELEIGDEMAIFAVRSSDTGEGVEESIFMVDQCEHPPVKFKFSSEYFKSAVQNAPGKSVIMHYNKDKPSTFVKFQSEDGYEAIAMPRRTT</sequence>
<dbReference type="Proteomes" id="UP000223856">
    <property type="component" value="Segment"/>
</dbReference>
<evidence type="ECO:0000256" key="5">
    <source>
        <dbReference type="ARBA" id="ARBA00022695"/>
    </source>
</evidence>
<evidence type="ECO:0000313" key="9">
    <source>
        <dbReference type="EMBL" id="AMS03443.1"/>
    </source>
</evidence>
<name>A0A142KBG0_9CAUD</name>
<dbReference type="Gene3D" id="3.10.150.10">
    <property type="entry name" value="DNA Polymerase III, subunit A, domain 2"/>
    <property type="match status" value="1"/>
</dbReference>
<evidence type="ECO:0000256" key="7">
    <source>
        <dbReference type="ARBA" id="ARBA00022932"/>
    </source>
</evidence>
<keyword evidence="7" id="KW-0239">DNA-directed DNA polymerase</keyword>
<comment type="similarity">
    <text evidence="2">Belongs to the beta sliding clamp family.</text>
</comment>
<evidence type="ECO:0000256" key="6">
    <source>
        <dbReference type="ARBA" id="ARBA00022705"/>
    </source>
</evidence>
<gene>
    <name evidence="9" type="primary">50</name>
    <name evidence="9" type="ORF">SEA_KATYUSHA_50</name>
</gene>
<keyword evidence="5" id="KW-0548">Nucleotidyltransferase</keyword>
<dbReference type="GO" id="GO:0003677">
    <property type="term" value="F:DNA binding"/>
    <property type="evidence" value="ECO:0007669"/>
    <property type="project" value="UniProtKB-KW"/>
</dbReference>
<comment type="subcellular location">
    <subcellularLocation>
        <location evidence="1">Cytoplasm</location>
    </subcellularLocation>
</comment>
<evidence type="ECO:0000256" key="4">
    <source>
        <dbReference type="ARBA" id="ARBA00022679"/>
    </source>
</evidence>
<keyword evidence="10" id="KW-1185">Reference proteome</keyword>
<dbReference type="GO" id="GO:0006271">
    <property type="term" value="P:DNA strand elongation involved in DNA replication"/>
    <property type="evidence" value="ECO:0007669"/>
    <property type="project" value="TreeGrafter"/>
</dbReference>
<evidence type="ECO:0000256" key="2">
    <source>
        <dbReference type="ARBA" id="ARBA00010752"/>
    </source>
</evidence>
<keyword evidence="8" id="KW-0238">DNA-binding</keyword>
<proteinExistence type="inferred from homology"/>
<evidence type="ECO:0000256" key="8">
    <source>
        <dbReference type="ARBA" id="ARBA00023125"/>
    </source>
</evidence>
<evidence type="ECO:0000256" key="1">
    <source>
        <dbReference type="ARBA" id="ARBA00004496"/>
    </source>
</evidence>
<dbReference type="Gene3D" id="3.70.10.10">
    <property type="match status" value="1"/>
</dbReference>
<dbReference type="PANTHER" id="PTHR30478:SF0">
    <property type="entry name" value="BETA SLIDING CLAMP"/>
    <property type="match status" value="1"/>
</dbReference>
<reference evidence="9 10" key="1">
    <citation type="submission" date="2016-03" db="EMBL/GenBank/DDBJ databases">
        <authorList>
            <person name="Green D.E."/>
            <person name="Kennedy B.V."/>
            <person name="Kocak B.Z."/>
            <person name="Moretti M.L."/>
            <person name="Onelangsy F.L."/>
            <person name="Mezghani N.A."/>
            <person name="Thompson P.K."/>
            <person name="Ulbrich M.C."/>
            <person name="Furbee E.C."/>
            <person name="Grubb S.R."/>
            <person name="Warner M.H."/>
            <person name="Montgomery M.T."/>
            <person name="Garlena R.A."/>
            <person name="Russell D.A."/>
            <person name="Pope W.H."/>
            <person name="Jacobs-Sera D."/>
            <person name="Hendrix R.W."/>
            <person name="Hatfull G.F."/>
        </authorList>
    </citation>
    <scope>NUCLEOTIDE SEQUENCE [LARGE SCALE GENOMIC DNA]</scope>
</reference>
<dbReference type="GO" id="GO:0009360">
    <property type="term" value="C:DNA polymerase III complex"/>
    <property type="evidence" value="ECO:0007669"/>
    <property type="project" value="InterPro"/>
</dbReference>
<dbReference type="PANTHER" id="PTHR30478">
    <property type="entry name" value="DNA POLYMERASE III SUBUNIT BETA"/>
    <property type="match status" value="1"/>
</dbReference>
<dbReference type="InterPro" id="IPR046938">
    <property type="entry name" value="DNA_clamp_sf"/>
</dbReference>
<protein>
    <submittedName>
        <fullName evidence="9">DNA polymerase III sliding clamp</fullName>
    </submittedName>
</protein>
<dbReference type="KEGG" id="vg:40079204"/>
<evidence type="ECO:0000256" key="3">
    <source>
        <dbReference type="ARBA" id="ARBA00022490"/>
    </source>
</evidence>